<dbReference type="PANTHER" id="PTHR39179:SF1">
    <property type="entry name" value="SPORE COAT PROTEIN I"/>
    <property type="match status" value="1"/>
</dbReference>
<evidence type="ECO:0000313" key="2">
    <source>
        <dbReference type="EMBL" id="SHI44009.1"/>
    </source>
</evidence>
<feature type="domain" description="Aminoglycoside phosphotransferase" evidence="1">
    <location>
        <begin position="25"/>
        <end position="242"/>
    </location>
</feature>
<dbReference type="InterPro" id="IPR002575">
    <property type="entry name" value="Aminoglycoside_PTrfase"/>
</dbReference>
<dbReference type="EMBL" id="FQZO01000001">
    <property type="protein sequence ID" value="SHI44009.1"/>
    <property type="molecule type" value="Genomic_DNA"/>
</dbReference>
<proteinExistence type="predicted"/>
<name>A0A1M6B5F6_9CLOT</name>
<keyword evidence="3" id="KW-1185">Reference proteome</keyword>
<dbReference type="PANTHER" id="PTHR39179">
    <property type="entry name" value="SPORE COAT PROTEIN I"/>
    <property type="match status" value="1"/>
</dbReference>
<evidence type="ECO:0000313" key="3">
    <source>
        <dbReference type="Proteomes" id="UP000184080"/>
    </source>
</evidence>
<dbReference type="SUPFAM" id="SSF56112">
    <property type="entry name" value="Protein kinase-like (PK-like)"/>
    <property type="match status" value="1"/>
</dbReference>
<keyword evidence="2" id="KW-0946">Virion</keyword>
<keyword evidence="2" id="KW-0167">Capsid protein</keyword>
<evidence type="ECO:0000259" key="1">
    <source>
        <dbReference type="Pfam" id="PF01636"/>
    </source>
</evidence>
<dbReference type="Gene3D" id="3.30.200.20">
    <property type="entry name" value="Phosphorylase Kinase, domain 1"/>
    <property type="match status" value="1"/>
</dbReference>
<sequence length="335" mass="40031">MESIDKYVQDNYGIKVTQEEKIKNVYKIRSGNRFYCLKIIKYEFQHFNFIVSAIEHLINKGFNKIPPIITTLKGEKYIPINKNYAYLTSWVNARESNYDNPYDLYLAIITLAELHKCSEGFTLNKNMKPRVGWFRWISNFETRTNEILDFKNRISQKAKKSEFDVIYLSLMDKELKIAESAINNLKNSNYLSVMNKEFFKRGFCHHDFAHHNVLIDSHSNVSVIDFDYCILDSYLHDLSSLMLRSMKNGKWELEKAKFILNNYSNIKDIEDEHIPLMAAFMEFPQDYWQVGLQYYWEQQNWEEKFFISKLKKIKEDLEDKEDFINEFKLYKLNGG</sequence>
<dbReference type="InterPro" id="IPR014255">
    <property type="entry name" value="Spore_coat_CotS"/>
</dbReference>
<protein>
    <submittedName>
        <fullName evidence="2">Spore coat protein, CotS family</fullName>
    </submittedName>
</protein>
<organism evidence="2 3">
    <name type="scientific">Clostridium amylolyticum</name>
    <dbReference type="NCBI Taxonomy" id="1121298"/>
    <lineage>
        <taxon>Bacteria</taxon>
        <taxon>Bacillati</taxon>
        <taxon>Bacillota</taxon>
        <taxon>Clostridia</taxon>
        <taxon>Eubacteriales</taxon>
        <taxon>Clostridiaceae</taxon>
        <taxon>Clostridium</taxon>
    </lineage>
</organism>
<reference evidence="2 3" key="1">
    <citation type="submission" date="2016-11" db="EMBL/GenBank/DDBJ databases">
        <authorList>
            <person name="Jaros S."/>
            <person name="Januszkiewicz K."/>
            <person name="Wedrychowicz H."/>
        </authorList>
    </citation>
    <scope>NUCLEOTIDE SEQUENCE [LARGE SCALE GENOMIC DNA]</scope>
    <source>
        <strain evidence="2 3">DSM 21864</strain>
    </source>
</reference>
<accession>A0A1M6B5F6</accession>
<dbReference type="STRING" id="1121298.SAMN05444401_0638"/>
<dbReference type="Proteomes" id="UP000184080">
    <property type="component" value="Unassembled WGS sequence"/>
</dbReference>
<dbReference type="InterPro" id="IPR011009">
    <property type="entry name" value="Kinase-like_dom_sf"/>
</dbReference>
<dbReference type="GO" id="GO:0042601">
    <property type="term" value="C:endospore-forming forespore"/>
    <property type="evidence" value="ECO:0007669"/>
    <property type="project" value="TreeGrafter"/>
</dbReference>
<dbReference type="InterPro" id="IPR047175">
    <property type="entry name" value="CotS-like"/>
</dbReference>
<dbReference type="Gene3D" id="3.90.1200.10">
    <property type="match status" value="1"/>
</dbReference>
<dbReference type="AlphaFoldDB" id="A0A1M6B5F6"/>
<gene>
    <name evidence="2" type="ORF">SAMN05444401_0638</name>
</gene>
<dbReference type="Pfam" id="PF01636">
    <property type="entry name" value="APH"/>
    <property type="match status" value="1"/>
</dbReference>
<dbReference type="NCBIfam" id="TIGR02906">
    <property type="entry name" value="spore_CotS"/>
    <property type="match status" value="1"/>
</dbReference>